<reference evidence="13" key="1">
    <citation type="journal article" date="2013" name="Stand. Genomic Sci.">
        <title>Complete genome sequence of the halophilic bacterium Spirochaeta africana type strain (Z-7692(T)) from the alkaline Lake Magadi in the East African Rift.</title>
        <authorList>
            <person name="Liolos K."/>
            <person name="Abt B."/>
            <person name="Scheuner C."/>
            <person name="Teshima H."/>
            <person name="Held B."/>
            <person name="Lapidus A."/>
            <person name="Nolan M."/>
            <person name="Lucas S."/>
            <person name="Deshpande S."/>
            <person name="Cheng J.F."/>
            <person name="Tapia R."/>
            <person name="Goodwin L.A."/>
            <person name="Pitluck S."/>
            <person name="Pagani I."/>
            <person name="Ivanova N."/>
            <person name="Mavromatis K."/>
            <person name="Mikhailova N."/>
            <person name="Huntemann M."/>
            <person name="Pati A."/>
            <person name="Chen A."/>
            <person name="Palaniappan K."/>
            <person name="Land M."/>
            <person name="Rohde M."/>
            <person name="Tindall B.J."/>
            <person name="Detter J.C."/>
            <person name="Goker M."/>
            <person name="Bristow J."/>
            <person name="Eisen J.A."/>
            <person name="Markowitz V."/>
            <person name="Hugenholtz P."/>
            <person name="Woyke T."/>
            <person name="Klenk H.P."/>
            <person name="Kyrpides N.C."/>
        </authorList>
    </citation>
    <scope>NUCLEOTIDE SEQUENCE</scope>
    <source>
        <strain evidence="13">ATCC 700263 / DSM 8902 / Z-7692</strain>
    </source>
</reference>
<accession>H9UHS9</accession>
<comment type="catalytic activity">
    <reaction evidence="1">
        <text>ATP + protein L-histidine = ADP + protein N-phospho-L-histidine.</text>
        <dbReference type="EC" id="2.7.13.3"/>
    </reaction>
</comment>
<keyword evidence="9" id="KW-0472">Membrane</keyword>
<evidence type="ECO:0000256" key="4">
    <source>
        <dbReference type="ARBA" id="ARBA00022553"/>
    </source>
</evidence>
<keyword evidence="9" id="KW-1133">Transmembrane helix</keyword>
<dbReference type="PANTHER" id="PTHR41523:SF8">
    <property type="entry name" value="ETHYLENE RESPONSE SENSOR PROTEIN"/>
    <property type="match status" value="1"/>
</dbReference>
<feature type="transmembrane region" description="Helical" evidence="9">
    <location>
        <begin position="152"/>
        <end position="175"/>
    </location>
</feature>
<dbReference type="InterPro" id="IPR005467">
    <property type="entry name" value="His_kinase_dom"/>
</dbReference>
<dbReference type="Gene3D" id="6.10.340.10">
    <property type="match status" value="1"/>
</dbReference>
<dbReference type="HOGENOM" id="CLU_626856_0_0_12"/>
<evidence type="ECO:0000256" key="6">
    <source>
        <dbReference type="ARBA" id="ARBA00022741"/>
    </source>
</evidence>
<evidence type="ECO:0000256" key="1">
    <source>
        <dbReference type="ARBA" id="ARBA00000085"/>
    </source>
</evidence>
<dbReference type="Pfam" id="PF00672">
    <property type="entry name" value="HAMP"/>
    <property type="match status" value="1"/>
</dbReference>
<evidence type="ECO:0000256" key="5">
    <source>
        <dbReference type="ARBA" id="ARBA00022679"/>
    </source>
</evidence>
<organism evidence="12 13">
    <name type="scientific">Spirochaeta africana (strain ATCC 700263 / DSM 8902 / Z-7692)</name>
    <dbReference type="NCBI Taxonomy" id="889378"/>
    <lineage>
        <taxon>Bacteria</taxon>
        <taxon>Pseudomonadati</taxon>
        <taxon>Spirochaetota</taxon>
        <taxon>Spirochaetia</taxon>
        <taxon>Spirochaetales</taxon>
        <taxon>Spirochaetaceae</taxon>
        <taxon>Spirochaeta</taxon>
    </lineage>
</organism>
<keyword evidence="8" id="KW-0067">ATP-binding</keyword>
<evidence type="ECO:0000256" key="9">
    <source>
        <dbReference type="SAM" id="Phobius"/>
    </source>
</evidence>
<sequence length="437" mass="48308">MVLMLITILSVVMIAGGGFSIASVRAEGTRLVQERAGRIVLRLENALRIPLWGYNMEAAGSYILAELNDPDLVWVIVRESDDEDTLWLAYIRDRDRTHRVVTTEDGLRQHLPPAPIVQRGQIRYQQSRIGNLSIGYSDTGVRADLRRSIYQIIGWVIAMGAVIALGITLLLRIMVMRPVNRLMDRIHTITGDTGAPVNSGDEMVQLLQAFDTMIARIRHREDELQGSLAEREVLLKEVHHRVKNNFQILAGLLHLQIDTVPTEARTALQDAYQRISSMALVHEKLYESEGLQCIEFSGYLYELIGILDSATGSGRLQIIIEAEAVQLDLDTAVSLGLILNEAVANAIRHANADSLTVSAYQENGVLTVEVCDDGAGFPAEVDPATATSLGLQLIRLLSEQLRGEYYIGPRADNLSGTCARIRIPMGDAQPRQGADRE</sequence>
<dbReference type="GO" id="GO:0004673">
    <property type="term" value="F:protein histidine kinase activity"/>
    <property type="evidence" value="ECO:0007669"/>
    <property type="project" value="UniProtKB-EC"/>
</dbReference>
<dbReference type="Pfam" id="PF02518">
    <property type="entry name" value="HATPase_c"/>
    <property type="match status" value="1"/>
</dbReference>
<dbReference type="KEGG" id="sfc:Spiaf_0984"/>
<evidence type="ECO:0000259" key="10">
    <source>
        <dbReference type="PROSITE" id="PS50109"/>
    </source>
</evidence>
<protein>
    <recommendedName>
        <fullName evidence="3">histidine kinase</fullName>
        <ecNumber evidence="3">2.7.13.3</ecNumber>
    </recommendedName>
</protein>
<dbReference type="eggNOG" id="COG3920">
    <property type="taxonomic scope" value="Bacteria"/>
</dbReference>
<dbReference type="EC" id="2.7.13.3" evidence="3"/>
<dbReference type="PROSITE" id="PS50109">
    <property type="entry name" value="HIS_KIN"/>
    <property type="match status" value="1"/>
</dbReference>
<keyword evidence="6" id="KW-0547">Nucleotide-binding</keyword>
<dbReference type="STRING" id="889378.Spiaf_0984"/>
<dbReference type="SUPFAM" id="SSF55874">
    <property type="entry name" value="ATPase domain of HSP90 chaperone/DNA topoisomerase II/histidine kinase"/>
    <property type="match status" value="1"/>
</dbReference>
<comment type="subcellular location">
    <subcellularLocation>
        <location evidence="2">Membrane</location>
    </subcellularLocation>
</comment>
<dbReference type="Pfam" id="PF07568">
    <property type="entry name" value="HisKA_2"/>
    <property type="match status" value="1"/>
</dbReference>
<dbReference type="Proteomes" id="UP000007383">
    <property type="component" value="Chromosome"/>
</dbReference>
<dbReference type="PROSITE" id="PS50885">
    <property type="entry name" value="HAMP"/>
    <property type="match status" value="1"/>
</dbReference>
<dbReference type="GO" id="GO:0016020">
    <property type="term" value="C:membrane"/>
    <property type="evidence" value="ECO:0007669"/>
    <property type="project" value="UniProtKB-SubCell"/>
</dbReference>
<gene>
    <name evidence="12" type="ordered locus">Spiaf_0984</name>
</gene>
<dbReference type="InterPro" id="IPR036890">
    <property type="entry name" value="HATPase_C_sf"/>
</dbReference>
<evidence type="ECO:0000256" key="7">
    <source>
        <dbReference type="ARBA" id="ARBA00022777"/>
    </source>
</evidence>
<keyword evidence="5" id="KW-0808">Transferase</keyword>
<dbReference type="InterPro" id="IPR003594">
    <property type="entry name" value="HATPase_dom"/>
</dbReference>
<feature type="domain" description="Histidine kinase" evidence="10">
    <location>
        <begin position="237"/>
        <end position="427"/>
    </location>
</feature>
<evidence type="ECO:0000256" key="2">
    <source>
        <dbReference type="ARBA" id="ARBA00004370"/>
    </source>
</evidence>
<dbReference type="AlphaFoldDB" id="H9UHS9"/>
<keyword evidence="7 12" id="KW-0418">Kinase</keyword>
<evidence type="ECO:0000259" key="11">
    <source>
        <dbReference type="PROSITE" id="PS50885"/>
    </source>
</evidence>
<dbReference type="PANTHER" id="PTHR41523">
    <property type="entry name" value="TWO-COMPONENT SYSTEM SENSOR PROTEIN"/>
    <property type="match status" value="1"/>
</dbReference>
<dbReference type="InterPro" id="IPR011495">
    <property type="entry name" value="Sig_transdc_His_kin_sub2_dim/P"/>
</dbReference>
<evidence type="ECO:0000313" key="13">
    <source>
        <dbReference type="Proteomes" id="UP000007383"/>
    </source>
</evidence>
<feature type="domain" description="HAMP" evidence="11">
    <location>
        <begin position="173"/>
        <end position="222"/>
    </location>
</feature>
<dbReference type="CDD" id="cd06225">
    <property type="entry name" value="HAMP"/>
    <property type="match status" value="1"/>
</dbReference>
<keyword evidence="9" id="KW-0812">Transmembrane</keyword>
<dbReference type="GO" id="GO:0007165">
    <property type="term" value="P:signal transduction"/>
    <property type="evidence" value="ECO:0007669"/>
    <property type="project" value="InterPro"/>
</dbReference>
<dbReference type="PATRIC" id="fig|889378.3.peg.988"/>
<dbReference type="SMART" id="SM00387">
    <property type="entry name" value="HATPase_c"/>
    <property type="match status" value="1"/>
</dbReference>
<keyword evidence="4" id="KW-0597">Phosphoprotein</keyword>
<keyword evidence="13" id="KW-1185">Reference proteome</keyword>
<dbReference type="EMBL" id="CP003282">
    <property type="protein sequence ID" value="AFG37072.1"/>
    <property type="molecule type" value="Genomic_DNA"/>
</dbReference>
<name>H9UHS9_SPIAZ</name>
<evidence type="ECO:0000256" key="3">
    <source>
        <dbReference type="ARBA" id="ARBA00012438"/>
    </source>
</evidence>
<evidence type="ECO:0000313" key="12">
    <source>
        <dbReference type="EMBL" id="AFG37072.1"/>
    </source>
</evidence>
<dbReference type="InterPro" id="IPR003660">
    <property type="entry name" value="HAMP_dom"/>
</dbReference>
<evidence type="ECO:0000256" key="8">
    <source>
        <dbReference type="ARBA" id="ARBA00022840"/>
    </source>
</evidence>
<dbReference type="GO" id="GO:0005524">
    <property type="term" value="F:ATP binding"/>
    <property type="evidence" value="ECO:0007669"/>
    <property type="project" value="UniProtKB-KW"/>
</dbReference>
<dbReference type="Gene3D" id="3.30.565.10">
    <property type="entry name" value="Histidine kinase-like ATPase, C-terminal domain"/>
    <property type="match status" value="1"/>
</dbReference>
<proteinExistence type="predicted"/>